<dbReference type="PANTHER" id="PTHR24198">
    <property type="entry name" value="ANKYRIN REPEAT AND PROTEIN KINASE DOMAIN-CONTAINING PROTEIN"/>
    <property type="match status" value="1"/>
</dbReference>
<dbReference type="PROSITE" id="PS50089">
    <property type="entry name" value="ZF_RING_2"/>
    <property type="match status" value="1"/>
</dbReference>
<dbReference type="SUPFAM" id="SSF57850">
    <property type="entry name" value="RING/U-box"/>
    <property type="match status" value="1"/>
</dbReference>
<dbReference type="Gene3D" id="3.30.40.10">
    <property type="entry name" value="Zinc/RING finger domain, C3HC4 (zinc finger)"/>
    <property type="match status" value="1"/>
</dbReference>
<proteinExistence type="predicted"/>
<dbReference type="GO" id="GO:0008270">
    <property type="term" value="F:zinc ion binding"/>
    <property type="evidence" value="ECO:0007669"/>
    <property type="project" value="UniProtKB-KW"/>
</dbReference>
<feature type="repeat" description="ANK" evidence="3">
    <location>
        <begin position="40"/>
        <end position="72"/>
    </location>
</feature>
<sequence>MEFIFLIYENSVFLAVRWGNTDILELLLNHNANPNIYNKSATSPLHLCVEFHAADAARLLLMKGADPNYQNNDGQTPFHVAVVNGDVQLSQIFYESGADPEIRDASLKIVWDCCSEDFMKEVTMAPPDEGPPPPPPEPLPRENSRQWLLDGKCFVCREMDADRYLLPCRHKCVCHSCSEQFFEQYSTCPDCYMAVFAAVKD</sequence>
<dbReference type="GeneID" id="94837784"/>
<evidence type="ECO:0000256" key="2">
    <source>
        <dbReference type="ARBA" id="ARBA00023043"/>
    </source>
</evidence>
<keyword evidence="4" id="KW-0479">Metal-binding</keyword>
<keyword evidence="4" id="KW-0863">Zinc-finger</keyword>
<evidence type="ECO:0000259" key="5">
    <source>
        <dbReference type="PROSITE" id="PS50089"/>
    </source>
</evidence>
<reference evidence="6" key="1">
    <citation type="submission" date="2016-10" db="EMBL/GenBank/DDBJ databases">
        <authorList>
            <person name="Benchimol M."/>
            <person name="Almeida L.G."/>
            <person name="Vasconcelos A.T."/>
            <person name="Perreira-Neves A."/>
            <person name="Rosa I.A."/>
            <person name="Tasca T."/>
            <person name="Bogo M.R."/>
            <person name="de Souza W."/>
        </authorList>
    </citation>
    <scope>NUCLEOTIDE SEQUENCE [LARGE SCALE GENOMIC DNA]</scope>
    <source>
        <strain evidence="6">K</strain>
    </source>
</reference>
<gene>
    <name evidence="6" type="ORF">TRFO_23312</name>
</gene>
<evidence type="ECO:0000313" key="6">
    <source>
        <dbReference type="EMBL" id="OHT08235.1"/>
    </source>
</evidence>
<dbReference type="InterPro" id="IPR002110">
    <property type="entry name" value="Ankyrin_rpt"/>
</dbReference>
<dbReference type="PROSITE" id="PS50088">
    <property type="entry name" value="ANK_REPEAT"/>
    <property type="match status" value="2"/>
</dbReference>
<dbReference type="InterPro" id="IPR036770">
    <property type="entry name" value="Ankyrin_rpt-contain_sf"/>
</dbReference>
<feature type="repeat" description="ANK" evidence="3">
    <location>
        <begin position="73"/>
        <end position="105"/>
    </location>
</feature>
<keyword evidence="2 3" id="KW-0040">ANK repeat</keyword>
<accession>A0A1J4KAJ3</accession>
<feature type="domain" description="RING-type" evidence="5">
    <location>
        <begin position="153"/>
        <end position="191"/>
    </location>
</feature>
<dbReference type="Gene3D" id="1.25.40.20">
    <property type="entry name" value="Ankyrin repeat-containing domain"/>
    <property type="match status" value="1"/>
</dbReference>
<dbReference type="VEuPathDB" id="TrichDB:TRFO_23312"/>
<dbReference type="RefSeq" id="XP_068361371.1">
    <property type="nucleotide sequence ID" value="XM_068503080.1"/>
</dbReference>
<keyword evidence="1" id="KW-0677">Repeat</keyword>
<dbReference type="PANTHER" id="PTHR24198:SF165">
    <property type="entry name" value="ANKYRIN REPEAT-CONTAINING PROTEIN-RELATED"/>
    <property type="match status" value="1"/>
</dbReference>
<dbReference type="Pfam" id="PF12796">
    <property type="entry name" value="Ank_2"/>
    <property type="match status" value="1"/>
</dbReference>
<name>A0A1J4KAJ3_9EUKA</name>
<evidence type="ECO:0000256" key="1">
    <source>
        <dbReference type="ARBA" id="ARBA00022737"/>
    </source>
</evidence>
<dbReference type="EMBL" id="MLAK01000673">
    <property type="protein sequence ID" value="OHT08235.1"/>
    <property type="molecule type" value="Genomic_DNA"/>
</dbReference>
<evidence type="ECO:0000256" key="4">
    <source>
        <dbReference type="PROSITE-ProRule" id="PRU00175"/>
    </source>
</evidence>
<dbReference type="SMART" id="SM00248">
    <property type="entry name" value="ANK"/>
    <property type="match status" value="3"/>
</dbReference>
<evidence type="ECO:0000256" key="3">
    <source>
        <dbReference type="PROSITE-ProRule" id="PRU00023"/>
    </source>
</evidence>
<evidence type="ECO:0000313" key="7">
    <source>
        <dbReference type="Proteomes" id="UP000179807"/>
    </source>
</evidence>
<dbReference type="InterPro" id="IPR001841">
    <property type="entry name" value="Znf_RING"/>
</dbReference>
<dbReference type="SUPFAM" id="SSF48403">
    <property type="entry name" value="Ankyrin repeat"/>
    <property type="match status" value="1"/>
</dbReference>
<dbReference type="OrthoDB" id="194358at2759"/>
<keyword evidence="7" id="KW-1185">Reference proteome</keyword>
<keyword evidence="4" id="KW-0862">Zinc</keyword>
<dbReference type="PROSITE" id="PS50297">
    <property type="entry name" value="ANK_REP_REGION"/>
    <property type="match status" value="2"/>
</dbReference>
<organism evidence="6 7">
    <name type="scientific">Tritrichomonas foetus</name>
    <dbReference type="NCBI Taxonomy" id="1144522"/>
    <lineage>
        <taxon>Eukaryota</taxon>
        <taxon>Metamonada</taxon>
        <taxon>Parabasalia</taxon>
        <taxon>Tritrichomonadida</taxon>
        <taxon>Tritrichomonadidae</taxon>
        <taxon>Tritrichomonas</taxon>
    </lineage>
</organism>
<dbReference type="AlphaFoldDB" id="A0A1J4KAJ3"/>
<comment type="caution">
    <text evidence="6">The sequence shown here is derived from an EMBL/GenBank/DDBJ whole genome shotgun (WGS) entry which is preliminary data.</text>
</comment>
<dbReference type="InterPro" id="IPR013083">
    <property type="entry name" value="Znf_RING/FYVE/PHD"/>
</dbReference>
<protein>
    <recommendedName>
        <fullName evidence="5">RING-type domain-containing protein</fullName>
    </recommendedName>
</protein>
<dbReference type="Pfam" id="PF13920">
    <property type="entry name" value="zf-C3HC4_3"/>
    <property type="match status" value="1"/>
</dbReference>
<dbReference type="Proteomes" id="UP000179807">
    <property type="component" value="Unassembled WGS sequence"/>
</dbReference>